<dbReference type="SUPFAM" id="SSF53720">
    <property type="entry name" value="ALDH-like"/>
    <property type="match status" value="1"/>
</dbReference>
<accession>A0AAJ3NVM2</accession>
<dbReference type="InterPro" id="IPR016163">
    <property type="entry name" value="Ald_DH_C"/>
</dbReference>
<keyword evidence="2 4" id="KW-0560">Oxidoreductase</keyword>
<dbReference type="Proteomes" id="UP000243401">
    <property type="component" value="Unassembled WGS sequence"/>
</dbReference>
<feature type="active site" evidence="3">
    <location>
        <position position="298"/>
    </location>
</feature>
<gene>
    <name evidence="6" type="ORF">EATG_03953</name>
</gene>
<dbReference type="InterPro" id="IPR029510">
    <property type="entry name" value="Ald_DH_CS_GLU"/>
</dbReference>
<dbReference type="InterPro" id="IPR016162">
    <property type="entry name" value="Ald_DH_N"/>
</dbReference>
<feature type="domain" description="Aldehyde dehydrogenase" evidence="5">
    <location>
        <begin position="63"/>
        <end position="528"/>
    </location>
</feature>
<evidence type="ECO:0000256" key="2">
    <source>
        <dbReference type="ARBA" id="ARBA00023002"/>
    </source>
</evidence>
<dbReference type="AlphaFoldDB" id="A0AAJ3NVM2"/>
<sequence length="542" mass="59657">MIAVVKLSPAGEDFASHVYPCYTSHRKETTMTNNPPSAQIKPGEYGFPLKLKARYDNFIGGEWVAPADGEYYQNLTPVTGQLLCEVASSGKRDIDLALDAAHKVKDKWAHTSVQDRAAILFKIADRMEQNLELLATAETWDNGKPIRETSAADVPLAIDHFRYFASCIRAQEGGISEVDSETVAYHFHEPLGVVGQIIPWNFPLLMASWKMAPALAAGNCVVLKPARLTPLSVLLLMEIVGDLLPPGVVNVVNGAGGEIGEYLATSKRIAKVAFTGSTEVGQQIMQYATQNIIPVTLELGGKSPNIFFADVMDEEDAFFDKALEGFALFAFNQGEVCTCPSRALVQESIYERFMERAIRRVESIRSGNPLDSVTQMGAQVSHGQLETILNYIDIGKKEGADVLTGGRRKLLEGELKDGYYLEPTILFGQNNMRVFQEEIFGPVLAVTTFKTMEEALELANDTQYGLGAGVWSRNGNLAYKMGRGIQAGRVWTNCYHAYPAHAAFGGYKQSGIGRETHKMMLEHYQQTKCLLVSYSDKPLGLF</sequence>
<dbReference type="PROSITE" id="PS00070">
    <property type="entry name" value="ALDEHYDE_DEHYDR_CYS"/>
    <property type="match status" value="1"/>
</dbReference>
<evidence type="ECO:0000313" key="7">
    <source>
        <dbReference type="Proteomes" id="UP000243401"/>
    </source>
</evidence>
<dbReference type="Gene3D" id="3.40.605.10">
    <property type="entry name" value="Aldehyde Dehydrogenase, Chain A, domain 1"/>
    <property type="match status" value="1"/>
</dbReference>
<evidence type="ECO:0000256" key="3">
    <source>
        <dbReference type="PROSITE-ProRule" id="PRU10007"/>
    </source>
</evidence>
<dbReference type="GO" id="GO:0004030">
    <property type="term" value="F:aldehyde dehydrogenase [NAD(P)+] activity"/>
    <property type="evidence" value="ECO:0007669"/>
    <property type="project" value="UniProtKB-ARBA"/>
</dbReference>
<dbReference type="CDD" id="cd07559">
    <property type="entry name" value="ALDH_ACDHII_AcoD-like"/>
    <property type="match status" value="1"/>
</dbReference>
<dbReference type="Gene3D" id="3.40.309.10">
    <property type="entry name" value="Aldehyde Dehydrogenase, Chain A, domain 2"/>
    <property type="match status" value="1"/>
</dbReference>
<name>A0AAJ3NVM2_ECOLX</name>
<evidence type="ECO:0000256" key="4">
    <source>
        <dbReference type="RuleBase" id="RU003345"/>
    </source>
</evidence>
<evidence type="ECO:0000256" key="1">
    <source>
        <dbReference type="ARBA" id="ARBA00009986"/>
    </source>
</evidence>
<dbReference type="InterPro" id="IPR015590">
    <property type="entry name" value="Aldehyde_DH_dom"/>
</dbReference>
<evidence type="ECO:0000313" key="6">
    <source>
        <dbReference type="EMBL" id="OSL44059.1"/>
    </source>
</evidence>
<dbReference type="PANTHER" id="PTHR43111">
    <property type="entry name" value="ALDEHYDE DEHYDROGENASE B-RELATED"/>
    <property type="match status" value="1"/>
</dbReference>
<reference evidence="6 7" key="1">
    <citation type="submission" date="2010-04" db="EMBL/GenBank/DDBJ databases">
        <title>The Genome Sequence of Escherichia coli H605.</title>
        <authorList>
            <consortium name="The Broad Institute Genome Sequencing Platform"/>
            <consortium name="The Broad Institute Genome Sequencing Center for Infectious Disease"/>
            <person name="Feldgarden M."/>
            <person name="Gordon D.M."/>
            <person name="Johnson J.R."/>
            <person name="Johnston B.D."/>
            <person name="Young S."/>
            <person name="Zeng Q."/>
            <person name="Koehrsen M."/>
            <person name="Alvarado L."/>
            <person name="Berlin A.M."/>
            <person name="Borenstein D."/>
            <person name="Chapman S.B."/>
            <person name="Chen Z."/>
            <person name="Engels R."/>
            <person name="Freedman E."/>
            <person name="Gellesch M."/>
            <person name="Goldberg J."/>
            <person name="Griggs A."/>
            <person name="Gujja S."/>
            <person name="Heilman E.R."/>
            <person name="Heiman D.I."/>
            <person name="Hepburn T.A."/>
            <person name="Howarth C."/>
            <person name="Jen D."/>
            <person name="Larson L."/>
            <person name="Mehta T."/>
            <person name="Park D."/>
            <person name="Pearson M."/>
            <person name="Richards J."/>
            <person name="Roberts A."/>
            <person name="Saif S."/>
            <person name="Shea T.D."/>
            <person name="Shenoy N."/>
            <person name="Sisk P."/>
            <person name="Stolte C."/>
            <person name="Sykes S.N."/>
            <person name="Walk T."/>
            <person name="White J."/>
            <person name="Yandava C."/>
            <person name="Haas B."/>
            <person name="Henn M.R."/>
            <person name="Nusbaum C."/>
            <person name="Birren B."/>
        </authorList>
    </citation>
    <scope>NUCLEOTIDE SEQUENCE [LARGE SCALE GENOMIC DNA]</scope>
    <source>
        <strain evidence="6 7">H605</strain>
    </source>
</reference>
<evidence type="ECO:0000259" key="5">
    <source>
        <dbReference type="Pfam" id="PF00171"/>
    </source>
</evidence>
<organism evidence="6 7">
    <name type="scientific">Escherichia coli H605</name>
    <dbReference type="NCBI Taxonomy" id="656410"/>
    <lineage>
        <taxon>Bacteria</taxon>
        <taxon>Pseudomonadati</taxon>
        <taxon>Pseudomonadota</taxon>
        <taxon>Gammaproteobacteria</taxon>
        <taxon>Enterobacterales</taxon>
        <taxon>Enterobacteriaceae</taxon>
        <taxon>Escherichia</taxon>
    </lineage>
</organism>
<comment type="similarity">
    <text evidence="1 4">Belongs to the aldehyde dehydrogenase family.</text>
</comment>
<dbReference type="Pfam" id="PF00171">
    <property type="entry name" value="Aldedh"/>
    <property type="match status" value="1"/>
</dbReference>
<dbReference type="InterPro" id="IPR016161">
    <property type="entry name" value="Ald_DH/histidinol_DH"/>
</dbReference>
<dbReference type="InterPro" id="IPR016160">
    <property type="entry name" value="Ald_DH_CS_CYS"/>
</dbReference>
<dbReference type="FunFam" id="3.40.309.10:FF:000017">
    <property type="entry name" value="Aldehyde dehydrogenase B"/>
    <property type="match status" value="1"/>
</dbReference>
<dbReference type="EMBL" id="ADJX01000012">
    <property type="protein sequence ID" value="OSL44059.1"/>
    <property type="molecule type" value="Genomic_DNA"/>
</dbReference>
<protein>
    <submittedName>
        <fullName evidence="6">Aldehyde dehydrogenase B</fullName>
    </submittedName>
</protein>
<dbReference type="PROSITE" id="PS00687">
    <property type="entry name" value="ALDEHYDE_DEHYDR_GLU"/>
    <property type="match status" value="1"/>
</dbReference>
<comment type="caution">
    <text evidence="6">The sequence shown here is derived from an EMBL/GenBank/DDBJ whole genome shotgun (WGS) entry which is preliminary data.</text>
</comment>
<dbReference type="PANTHER" id="PTHR43111:SF1">
    <property type="entry name" value="ALDEHYDE DEHYDROGENASE B-RELATED"/>
    <property type="match status" value="1"/>
</dbReference>
<proteinExistence type="inferred from homology"/>
<dbReference type="FunFam" id="3.40.605.10:FF:000001">
    <property type="entry name" value="Aldehyde dehydrogenase 1"/>
    <property type="match status" value="1"/>
</dbReference>